<evidence type="ECO:0000259" key="11">
    <source>
        <dbReference type="PROSITE" id="PS51352"/>
    </source>
</evidence>
<keyword evidence="7 9" id="KW-0676">Redox-active center</keyword>
<dbReference type="PIRSF" id="PIRSF000239">
    <property type="entry name" value="AHPC"/>
    <property type="match status" value="1"/>
</dbReference>
<evidence type="ECO:0000256" key="4">
    <source>
        <dbReference type="ARBA" id="ARBA00022862"/>
    </source>
</evidence>
<dbReference type="InterPro" id="IPR019479">
    <property type="entry name" value="Peroxiredoxin_C"/>
</dbReference>
<dbReference type="AlphaFoldDB" id="A0A9P6XAJ6"/>
<keyword evidence="6" id="KW-1015">Disulfide bond</keyword>
<dbReference type="InterPro" id="IPR013766">
    <property type="entry name" value="Thioredoxin_domain"/>
</dbReference>
<dbReference type="PANTHER" id="PTHR10681:SF171">
    <property type="entry name" value="PEROXIREDOXIN 4"/>
    <property type="match status" value="1"/>
</dbReference>
<dbReference type="GO" id="GO:0006979">
    <property type="term" value="P:response to oxidative stress"/>
    <property type="evidence" value="ECO:0007669"/>
    <property type="project" value="TreeGrafter"/>
</dbReference>
<comment type="function">
    <text evidence="9">Thiol-specific peroxidase that catalyzes the reduction of hydrogen peroxide and organic hydroperoxides to water and alcohols, respectively.</text>
</comment>
<dbReference type="EMBL" id="JAANQT010000691">
    <property type="protein sequence ID" value="KAG1309067.1"/>
    <property type="molecule type" value="Genomic_DNA"/>
</dbReference>
<evidence type="ECO:0000256" key="10">
    <source>
        <dbReference type="PIRSR" id="PIRSR000239-1"/>
    </source>
</evidence>
<dbReference type="PROSITE" id="PS51352">
    <property type="entry name" value="THIOREDOXIN_2"/>
    <property type="match status" value="1"/>
</dbReference>
<name>A0A9P6XAJ6_RHIOR</name>
<dbReference type="GO" id="GO:0005829">
    <property type="term" value="C:cytosol"/>
    <property type="evidence" value="ECO:0007669"/>
    <property type="project" value="TreeGrafter"/>
</dbReference>
<dbReference type="Gene3D" id="3.40.30.10">
    <property type="entry name" value="Glutaredoxin"/>
    <property type="match status" value="1"/>
</dbReference>
<dbReference type="GO" id="GO:0008379">
    <property type="term" value="F:thioredoxin peroxidase activity"/>
    <property type="evidence" value="ECO:0007669"/>
    <property type="project" value="TreeGrafter"/>
</dbReference>
<dbReference type="EC" id="1.11.1.24" evidence="2"/>
<evidence type="ECO:0000313" key="12">
    <source>
        <dbReference type="EMBL" id="KAG1309067.1"/>
    </source>
</evidence>
<dbReference type="InterPro" id="IPR000866">
    <property type="entry name" value="AhpC/TSA"/>
</dbReference>
<feature type="active site" description="Cysteine sulfenic acid (-SOH) intermediate; for peroxidase activity" evidence="10">
    <location>
        <position position="51"/>
    </location>
</feature>
<gene>
    <name evidence="12" type="ORF">G6F64_005592</name>
</gene>
<proteinExistence type="inferred from homology"/>
<dbReference type="InterPro" id="IPR050217">
    <property type="entry name" value="Peroxiredoxin"/>
</dbReference>
<dbReference type="CDD" id="cd03015">
    <property type="entry name" value="PRX_Typ2cys"/>
    <property type="match status" value="1"/>
</dbReference>
<dbReference type="SUPFAM" id="SSF52833">
    <property type="entry name" value="Thioredoxin-like"/>
    <property type="match status" value="1"/>
</dbReference>
<organism evidence="12 13">
    <name type="scientific">Rhizopus oryzae</name>
    <name type="common">Mucormycosis agent</name>
    <name type="synonym">Rhizopus arrhizus var. delemar</name>
    <dbReference type="NCBI Taxonomy" id="64495"/>
    <lineage>
        <taxon>Eukaryota</taxon>
        <taxon>Fungi</taxon>
        <taxon>Fungi incertae sedis</taxon>
        <taxon>Mucoromycota</taxon>
        <taxon>Mucoromycotina</taxon>
        <taxon>Mucoromycetes</taxon>
        <taxon>Mucorales</taxon>
        <taxon>Mucorineae</taxon>
        <taxon>Rhizopodaceae</taxon>
        <taxon>Rhizopus</taxon>
    </lineage>
</organism>
<feature type="domain" description="Thioredoxin" evidence="11">
    <location>
        <begin position="6"/>
        <end position="164"/>
    </location>
</feature>
<dbReference type="OrthoDB" id="185659at2759"/>
<sequence length="206" mass="22912">MVIPIARVQKPAPSFTAPAVVGDEFKDISLKDYFGKYLVFFWYPMDFTFVCPTEIIAFSDRIEEFQNLGCNVVAASCDSEYAHLAWSKTERQKGGLGSVKIPILADKTKEIAKMYGVYIEEQGISLRGLFIIDPKGTVRQITINDLPVGRSVDETLRLVEAFKYTDENGEVCPANWKKGDKTIKPDVSASEEYFASLTSGEASISL</sequence>
<dbReference type="GO" id="GO:0033554">
    <property type="term" value="P:cellular response to stress"/>
    <property type="evidence" value="ECO:0007669"/>
    <property type="project" value="TreeGrafter"/>
</dbReference>
<dbReference type="Proteomes" id="UP000716291">
    <property type="component" value="Unassembled WGS sequence"/>
</dbReference>
<evidence type="ECO:0000256" key="3">
    <source>
        <dbReference type="ARBA" id="ARBA00022559"/>
    </source>
</evidence>
<dbReference type="GO" id="GO:0042744">
    <property type="term" value="P:hydrogen peroxide catabolic process"/>
    <property type="evidence" value="ECO:0007669"/>
    <property type="project" value="TreeGrafter"/>
</dbReference>
<evidence type="ECO:0000256" key="1">
    <source>
        <dbReference type="ARBA" id="ARBA00009796"/>
    </source>
</evidence>
<dbReference type="InterPro" id="IPR036249">
    <property type="entry name" value="Thioredoxin-like_sf"/>
</dbReference>
<evidence type="ECO:0000256" key="7">
    <source>
        <dbReference type="ARBA" id="ARBA00023284"/>
    </source>
</evidence>
<keyword evidence="4 9" id="KW-0049">Antioxidant</keyword>
<accession>A0A9P6XAJ6</accession>
<protein>
    <recommendedName>
        <fullName evidence="2">thioredoxin-dependent peroxiredoxin</fullName>
        <ecNumber evidence="2">1.11.1.24</ecNumber>
    </recommendedName>
</protein>
<evidence type="ECO:0000256" key="6">
    <source>
        <dbReference type="ARBA" id="ARBA00023157"/>
    </source>
</evidence>
<evidence type="ECO:0000313" key="13">
    <source>
        <dbReference type="Proteomes" id="UP000716291"/>
    </source>
</evidence>
<comment type="catalytic activity">
    <reaction evidence="8">
        <text>a hydroperoxide + [thioredoxin]-dithiol = an alcohol + [thioredoxin]-disulfide + H2O</text>
        <dbReference type="Rhea" id="RHEA:62620"/>
        <dbReference type="Rhea" id="RHEA-COMP:10698"/>
        <dbReference type="Rhea" id="RHEA-COMP:10700"/>
        <dbReference type="ChEBI" id="CHEBI:15377"/>
        <dbReference type="ChEBI" id="CHEBI:29950"/>
        <dbReference type="ChEBI" id="CHEBI:30879"/>
        <dbReference type="ChEBI" id="CHEBI:35924"/>
        <dbReference type="ChEBI" id="CHEBI:50058"/>
        <dbReference type="EC" id="1.11.1.24"/>
    </reaction>
</comment>
<dbReference type="Pfam" id="PF00578">
    <property type="entry name" value="AhpC-TSA"/>
    <property type="match status" value="1"/>
</dbReference>
<evidence type="ECO:0000256" key="8">
    <source>
        <dbReference type="ARBA" id="ARBA00049091"/>
    </source>
</evidence>
<evidence type="ECO:0000256" key="9">
    <source>
        <dbReference type="PIRNR" id="PIRNR000239"/>
    </source>
</evidence>
<comment type="caution">
    <text evidence="12">The sequence shown here is derived from an EMBL/GenBank/DDBJ whole genome shotgun (WGS) entry which is preliminary data.</text>
</comment>
<dbReference type="Pfam" id="PF10417">
    <property type="entry name" value="1-cysPrx_C"/>
    <property type="match status" value="1"/>
</dbReference>
<reference evidence="12" key="1">
    <citation type="journal article" date="2020" name="Microb. Genom.">
        <title>Genetic diversity of clinical and environmental Mucorales isolates obtained from an investigation of mucormycosis cases among solid organ transplant recipients.</title>
        <authorList>
            <person name="Nguyen M.H."/>
            <person name="Kaul D."/>
            <person name="Muto C."/>
            <person name="Cheng S.J."/>
            <person name="Richter R.A."/>
            <person name="Bruno V.M."/>
            <person name="Liu G."/>
            <person name="Beyhan S."/>
            <person name="Sundermann A.J."/>
            <person name="Mounaud S."/>
            <person name="Pasculle A.W."/>
            <person name="Nierman W.C."/>
            <person name="Driscoll E."/>
            <person name="Cumbie R."/>
            <person name="Clancy C.J."/>
            <person name="Dupont C.L."/>
        </authorList>
    </citation>
    <scope>NUCLEOTIDE SEQUENCE</scope>
    <source>
        <strain evidence="12">GL11</strain>
    </source>
</reference>
<comment type="similarity">
    <text evidence="1">Belongs to the peroxiredoxin family. AhpC/Prx1 subfamily.</text>
</comment>
<keyword evidence="13" id="KW-1185">Reference proteome</keyword>
<keyword evidence="5 9" id="KW-0560">Oxidoreductase</keyword>
<dbReference type="FunFam" id="3.40.30.10:FF:000003">
    <property type="entry name" value="Peroxiredoxin 1"/>
    <property type="match status" value="1"/>
</dbReference>
<evidence type="ECO:0000256" key="2">
    <source>
        <dbReference type="ARBA" id="ARBA00013017"/>
    </source>
</evidence>
<dbReference type="PANTHER" id="PTHR10681">
    <property type="entry name" value="THIOREDOXIN PEROXIDASE"/>
    <property type="match status" value="1"/>
</dbReference>
<evidence type="ECO:0000256" key="5">
    <source>
        <dbReference type="ARBA" id="ARBA00023002"/>
    </source>
</evidence>
<dbReference type="GO" id="GO:0045454">
    <property type="term" value="P:cell redox homeostasis"/>
    <property type="evidence" value="ECO:0007669"/>
    <property type="project" value="TreeGrafter"/>
</dbReference>
<keyword evidence="3 9" id="KW-0575">Peroxidase</keyword>
<dbReference type="InterPro" id="IPR024706">
    <property type="entry name" value="Peroxiredoxin_AhpC-typ"/>
</dbReference>